<evidence type="ECO:0000313" key="9">
    <source>
        <dbReference type="EMBL" id="OAJ45210.1"/>
    </source>
</evidence>
<dbReference type="FunFam" id="1.10.45.10:FF:000001">
    <property type="entry name" value="D-lactate dehydrogenase mitochondrial"/>
    <property type="match status" value="1"/>
</dbReference>
<evidence type="ECO:0000256" key="4">
    <source>
        <dbReference type="ARBA" id="ARBA00022827"/>
    </source>
</evidence>
<dbReference type="AlphaFoldDB" id="A0A177X0M1"/>
<evidence type="ECO:0000313" key="10">
    <source>
        <dbReference type="Proteomes" id="UP000077115"/>
    </source>
</evidence>
<dbReference type="SUPFAM" id="SSF56176">
    <property type="entry name" value="FAD-binding/transporter-associated domain-like"/>
    <property type="match status" value="1"/>
</dbReference>
<dbReference type="eggNOG" id="KOG1232">
    <property type="taxonomic scope" value="Eukaryota"/>
</dbReference>
<dbReference type="InterPro" id="IPR036318">
    <property type="entry name" value="FAD-bd_PCMH-like_sf"/>
</dbReference>
<dbReference type="InterPro" id="IPR016166">
    <property type="entry name" value="FAD-bd_PCMH"/>
</dbReference>
<dbReference type="PANTHER" id="PTHR43716:SF1">
    <property type="entry name" value="D-2-HYDROXYGLUTARATE DEHYDROGENASE, MITOCHONDRIAL"/>
    <property type="match status" value="1"/>
</dbReference>
<evidence type="ECO:0000256" key="2">
    <source>
        <dbReference type="ARBA" id="ARBA00008000"/>
    </source>
</evidence>
<dbReference type="FunFam" id="3.30.43.10:FF:000002">
    <property type="entry name" value="D-2-hydroxyglutarate dehydrogenase, mitochondrial"/>
    <property type="match status" value="1"/>
</dbReference>
<dbReference type="Gene3D" id="3.30.465.10">
    <property type="match status" value="1"/>
</dbReference>
<evidence type="ECO:0000256" key="3">
    <source>
        <dbReference type="ARBA" id="ARBA00022630"/>
    </source>
</evidence>
<evidence type="ECO:0000256" key="7">
    <source>
        <dbReference type="ARBA" id="ARBA00051436"/>
    </source>
</evidence>
<evidence type="ECO:0000256" key="5">
    <source>
        <dbReference type="ARBA" id="ARBA00023002"/>
    </source>
</evidence>
<dbReference type="PANTHER" id="PTHR43716">
    <property type="entry name" value="D-2-HYDROXYGLUTARATE DEHYDROGENASE, MITOCHONDRIAL"/>
    <property type="match status" value="1"/>
</dbReference>
<evidence type="ECO:0000259" key="8">
    <source>
        <dbReference type="PROSITE" id="PS51387"/>
    </source>
</evidence>
<dbReference type="GO" id="GO:0071949">
    <property type="term" value="F:FAD binding"/>
    <property type="evidence" value="ECO:0007669"/>
    <property type="project" value="InterPro"/>
</dbReference>
<sequence>MHSRAILHLRSYTTKTAVPLTATRFPSIKRNPAFKTLDSNDIAAFKKILPDETSVVDGTDPDALLPFNQDWMRKFRGQSQLVLKPKTSHQVSQLLKYCNDHRIGVVPQGGNTGLVGGSVPVHDEVVLSTQAMSRIRAFDQESGILTCEAGCILESLDHMLAEKGYMMPLDLGAKGSCHIGGNLATNAGGLRLLRYGSLHGTVLSMEVVLADGTIVELGKPLRKDNTGYDLKQLFIGSEGTLGIITAASILTPLKPKAVNVAVLGVSSYESVQKLFQEARGHLSEILSAFEFFDASCMALVQKHIATSRLPFDTAAQFYVLIETSGSNKDHDDEKLTTFLDSVMEKGWVVDGTVAQDATQVAAFWSIRESITEACAKEGPNYKYDLSVPLPKLYGLVTDMRQHLSQVGVMTDSMSGKPFVKQVVGFGHVGDGNLHLNVIASEWSKDIERAIEPKVYDLVQTAYGSVSAEHGIGLSKTIYLSHSKTKDAIAMMRSLKQTFDPKGILNPYKYFPNKE</sequence>
<dbReference type="Gene3D" id="3.30.43.10">
    <property type="entry name" value="Uridine Diphospho-n-acetylenolpyruvylglucosamine Reductase, domain 2"/>
    <property type="match status" value="1"/>
</dbReference>
<dbReference type="EMBL" id="DS022315">
    <property type="protein sequence ID" value="OAJ45210.1"/>
    <property type="molecule type" value="Genomic_DNA"/>
</dbReference>
<keyword evidence="5" id="KW-0560">Oxidoreductase</keyword>
<comment type="similarity">
    <text evidence="2">Belongs to the FAD-binding oxidoreductase/transferase type 4 family.</text>
</comment>
<reference evidence="9 10" key="1">
    <citation type="submission" date="2006-10" db="EMBL/GenBank/DDBJ databases">
        <title>The Genome Sequence of Batrachochytrium dendrobatidis JEL423.</title>
        <authorList>
            <consortium name="The Broad Institute Genome Sequencing Platform"/>
            <person name="Birren B."/>
            <person name="Lander E."/>
            <person name="Galagan J."/>
            <person name="Cuomo C."/>
            <person name="Devon K."/>
            <person name="Jaffe D."/>
            <person name="Butler J."/>
            <person name="Alvarez P."/>
            <person name="Gnerre S."/>
            <person name="Grabherr M."/>
            <person name="Kleber M."/>
            <person name="Mauceli E."/>
            <person name="Brockman W."/>
            <person name="Young S."/>
            <person name="LaButti K."/>
            <person name="Sykes S."/>
            <person name="DeCaprio D."/>
            <person name="Crawford M."/>
            <person name="Koehrsen M."/>
            <person name="Engels R."/>
            <person name="Montgomery P."/>
            <person name="Pearson M."/>
            <person name="Howarth C."/>
            <person name="Larson L."/>
            <person name="White J."/>
            <person name="O'Leary S."/>
            <person name="Kodira C."/>
            <person name="Zeng Q."/>
            <person name="Yandava C."/>
            <person name="Alvarado L."/>
            <person name="Longcore J."/>
            <person name="James T."/>
        </authorList>
    </citation>
    <scope>NUCLEOTIDE SEQUENCE [LARGE SCALE GENOMIC DNA]</scope>
    <source>
        <strain evidence="9 10">JEL423</strain>
    </source>
</reference>
<dbReference type="OrthoDB" id="5332616at2759"/>
<organism evidence="9 10">
    <name type="scientific">Batrachochytrium dendrobatidis (strain JEL423)</name>
    <dbReference type="NCBI Taxonomy" id="403673"/>
    <lineage>
        <taxon>Eukaryota</taxon>
        <taxon>Fungi</taxon>
        <taxon>Fungi incertae sedis</taxon>
        <taxon>Chytridiomycota</taxon>
        <taxon>Chytridiomycota incertae sedis</taxon>
        <taxon>Chytridiomycetes</taxon>
        <taxon>Rhizophydiales</taxon>
        <taxon>Rhizophydiales incertae sedis</taxon>
        <taxon>Batrachochytrium</taxon>
    </lineage>
</organism>
<gene>
    <name evidence="9" type="ORF">BDEG_28368</name>
</gene>
<dbReference type="STRING" id="403673.A0A177X0M1"/>
<dbReference type="Gene3D" id="3.30.70.2190">
    <property type="match status" value="1"/>
</dbReference>
<protein>
    <recommendedName>
        <fullName evidence="6">D-lactate dehydrogenase (cytochrome)</fullName>
        <ecNumber evidence="6">1.1.2.4</ecNumber>
    </recommendedName>
</protein>
<dbReference type="Gene3D" id="3.30.70.2740">
    <property type="match status" value="1"/>
</dbReference>
<dbReference type="Gene3D" id="1.10.45.10">
    <property type="entry name" value="Vanillyl-alcohol Oxidase, Chain A, domain 4"/>
    <property type="match status" value="1"/>
</dbReference>
<dbReference type="VEuPathDB" id="FungiDB:BDEG_28368"/>
<dbReference type="InterPro" id="IPR051264">
    <property type="entry name" value="FAD-oxidored/transferase_4"/>
</dbReference>
<dbReference type="SUPFAM" id="SSF55103">
    <property type="entry name" value="FAD-linked oxidases, C-terminal domain"/>
    <property type="match status" value="1"/>
</dbReference>
<dbReference type="FunFam" id="3.30.465.10:FF:000001">
    <property type="entry name" value="D-2-hydroxyglutarate dehydrogenase, mitochondrial"/>
    <property type="match status" value="1"/>
</dbReference>
<proteinExistence type="inferred from homology"/>
<dbReference type="FunFam" id="3.30.70.2190:FF:000001">
    <property type="entry name" value="D-2-hydroxyglutarate dehydrogenase mitochondrial"/>
    <property type="match status" value="1"/>
</dbReference>
<dbReference type="InterPro" id="IPR004113">
    <property type="entry name" value="FAD-bd_oxidored_4_C"/>
</dbReference>
<dbReference type="InterPro" id="IPR016167">
    <property type="entry name" value="FAD-bd_PCMH_sub1"/>
</dbReference>
<dbReference type="EC" id="1.1.2.4" evidence="6"/>
<dbReference type="InterPro" id="IPR016164">
    <property type="entry name" value="FAD-linked_Oxase-like_C"/>
</dbReference>
<dbReference type="InterPro" id="IPR006094">
    <property type="entry name" value="Oxid_FAD_bind_N"/>
</dbReference>
<dbReference type="Pfam" id="PF02913">
    <property type="entry name" value="FAD-oxidase_C"/>
    <property type="match status" value="1"/>
</dbReference>
<evidence type="ECO:0000256" key="6">
    <source>
        <dbReference type="ARBA" id="ARBA00038897"/>
    </source>
</evidence>
<dbReference type="InterPro" id="IPR016169">
    <property type="entry name" value="FAD-bd_PCMH_sub2"/>
</dbReference>
<dbReference type="Pfam" id="PF01565">
    <property type="entry name" value="FAD_binding_4"/>
    <property type="match status" value="1"/>
</dbReference>
<dbReference type="GO" id="GO:0005739">
    <property type="term" value="C:mitochondrion"/>
    <property type="evidence" value="ECO:0007669"/>
    <property type="project" value="TreeGrafter"/>
</dbReference>
<reference evidence="9 10" key="2">
    <citation type="submission" date="2016-05" db="EMBL/GenBank/DDBJ databases">
        <title>Lineage-specific infection strategies underlie the spectrum of fungal disease in amphibians.</title>
        <authorList>
            <person name="Cuomo C.A."/>
            <person name="Farrer R.A."/>
            <person name="James T."/>
            <person name="Longcore J."/>
            <person name="Birren B."/>
        </authorList>
    </citation>
    <scope>NUCLEOTIDE SEQUENCE [LARGE SCALE GENOMIC DNA]</scope>
    <source>
        <strain evidence="9 10">JEL423</strain>
    </source>
</reference>
<keyword evidence="3" id="KW-0285">Flavoprotein</keyword>
<dbReference type="GO" id="GO:0004458">
    <property type="term" value="F:D-lactate dehydrogenase (cytochrome) activity"/>
    <property type="evidence" value="ECO:0007669"/>
    <property type="project" value="UniProtKB-EC"/>
</dbReference>
<comment type="cofactor">
    <cofactor evidence="1">
        <name>FAD</name>
        <dbReference type="ChEBI" id="CHEBI:57692"/>
    </cofactor>
</comment>
<evidence type="ECO:0000256" key="1">
    <source>
        <dbReference type="ARBA" id="ARBA00001974"/>
    </source>
</evidence>
<feature type="domain" description="FAD-binding PCMH-type" evidence="8">
    <location>
        <begin position="75"/>
        <end position="254"/>
    </location>
</feature>
<dbReference type="PROSITE" id="PS51387">
    <property type="entry name" value="FAD_PCMH"/>
    <property type="match status" value="1"/>
</dbReference>
<dbReference type="Proteomes" id="UP000077115">
    <property type="component" value="Unassembled WGS sequence"/>
</dbReference>
<accession>A0A177X0M1</accession>
<dbReference type="FunFam" id="3.30.70.2740:FF:000002">
    <property type="entry name" value="D-2-hydroxyglutarate dehydrogenase mitochondrial"/>
    <property type="match status" value="1"/>
</dbReference>
<dbReference type="InterPro" id="IPR016171">
    <property type="entry name" value="Vanillyl_alc_oxidase_C-sub2"/>
</dbReference>
<name>A0A177X0M1_BATDL</name>
<keyword evidence="4" id="KW-0274">FAD</keyword>
<comment type="catalytic activity">
    <reaction evidence="7">
        <text>(R)-lactate + 2 Fe(III)-[cytochrome c] = 2 Fe(II)-[cytochrome c] + pyruvate + 2 H(+)</text>
        <dbReference type="Rhea" id="RHEA:13521"/>
        <dbReference type="Rhea" id="RHEA-COMP:10350"/>
        <dbReference type="Rhea" id="RHEA-COMP:14399"/>
        <dbReference type="ChEBI" id="CHEBI:15361"/>
        <dbReference type="ChEBI" id="CHEBI:15378"/>
        <dbReference type="ChEBI" id="CHEBI:16004"/>
        <dbReference type="ChEBI" id="CHEBI:29033"/>
        <dbReference type="ChEBI" id="CHEBI:29034"/>
        <dbReference type="EC" id="1.1.2.4"/>
    </reaction>
</comment>